<gene>
    <name evidence="7" type="ORF">S03H2_47699</name>
</gene>
<proteinExistence type="inferred from homology"/>
<dbReference type="InterPro" id="IPR036249">
    <property type="entry name" value="Thioredoxin-like_sf"/>
</dbReference>
<comment type="cofactor">
    <cofactor evidence="6">
        <name>[2Fe-2S] cluster</name>
        <dbReference type="ChEBI" id="CHEBI:190135"/>
    </cofactor>
</comment>
<dbReference type="InterPro" id="IPR028431">
    <property type="entry name" value="NADP_DH_HndA-like"/>
</dbReference>
<name>X1IWV2_9ZZZZ</name>
<dbReference type="PROSITE" id="PS01099">
    <property type="entry name" value="COMPLEX1_24K"/>
    <property type="match status" value="1"/>
</dbReference>
<dbReference type="CDD" id="cd03064">
    <property type="entry name" value="TRX_Fd_NuoE"/>
    <property type="match status" value="1"/>
</dbReference>
<evidence type="ECO:0000256" key="4">
    <source>
        <dbReference type="ARBA" id="ARBA00023004"/>
    </source>
</evidence>
<keyword evidence="5" id="KW-0411">Iron-sulfur</keyword>
<organism evidence="7">
    <name type="scientific">marine sediment metagenome</name>
    <dbReference type="NCBI Taxonomy" id="412755"/>
    <lineage>
        <taxon>unclassified sequences</taxon>
        <taxon>metagenomes</taxon>
        <taxon>ecological metagenomes</taxon>
    </lineage>
</organism>
<evidence type="ECO:0000256" key="3">
    <source>
        <dbReference type="ARBA" id="ARBA00022723"/>
    </source>
</evidence>
<dbReference type="FunFam" id="1.10.10.1590:FF:000001">
    <property type="entry name" value="NADH-quinone oxidoreductase subunit E"/>
    <property type="match status" value="1"/>
</dbReference>
<dbReference type="SUPFAM" id="SSF52833">
    <property type="entry name" value="Thioredoxin-like"/>
    <property type="match status" value="1"/>
</dbReference>
<evidence type="ECO:0000256" key="1">
    <source>
        <dbReference type="ARBA" id="ARBA00010643"/>
    </source>
</evidence>
<dbReference type="GO" id="GO:0046872">
    <property type="term" value="F:metal ion binding"/>
    <property type="evidence" value="ECO:0007669"/>
    <property type="project" value="UniProtKB-KW"/>
</dbReference>
<dbReference type="Gene3D" id="3.40.30.10">
    <property type="entry name" value="Glutaredoxin"/>
    <property type="match status" value="1"/>
</dbReference>
<keyword evidence="3" id="KW-0479">Metal-binding</keyword>
<evidence type="ECO:0000256" key="5">
    <source>
        <dbReference type="ARBA" id="ARBA00023014"/>
    </source>
</evidence>
<dbReference type="Pfam" id="PF01257">
    <property type="entry name" value="2Fe-2S_thioredx"/>
    <property type="match status" value="1"/>
</dbReference>
<reference evidence="7" key="1">
    <citation type="journal article" date="2014" name="Front. Microbiol.">
        <title>High frequency of phylogenetically diverse reductive dehalogenase-homologous genes in deep subseafloor sedimentary metagenomes.</title>
        <authorList>
            <person name="Kawai M."/>
            <person name="Futagami T."/>
            <person name="Toyoda A."/>
            <person name="Takaki Y."/>
            <person name="Nishi S."/>
            <person name="Hori S."/>
            <person name="Arai W."/>
            <person name="Tsubouchi T."/>
            <person name="Morono Y."/>
            <person name="Uchiyama I."/>
            <person name="Ito T."/>
            <person name="Fujiyama A."/>
            <person name="Inagaki F."/>
            <person name="Takami H."/>
        </authorList>
    </citation>
    <scope>NUCLEOTIDE SEQUENCE</scope>
    <source>
        <strain evidence="7">Expedition CK06-06</strain>
    </source>
</reference>
<sequence>MEEVIDLSKIDEVVSSYGEEKGALIPILQKTQDIYSYLPKEALEKIAKKLKLPQSQVLGVASFYSQFYRERRGKNIIKICDGTACHVKGSMELIKTIKGELGILAGETTDDYNFTFELVYCLGCCALAPTVVVNNEIKRTITKDKLINIINFLK</sequence>
<dbReference type="InterPro" id="IPR041921">
    <property type="entry name" value="NuoE_N"/>
</dbReference>
<keyword evidence="4" id="KW-0408">Iron</keyword>
<dbReference type="PANTHER" id="PTHR43342">
    <property type="entry name" value="NADH-QUINONE OXIDOREDUCTASE, E SUBUNIT"/>
    <property type="match status" value="1"/>
</dbReference>
<dbReference type="InterPro" id="IPR002023">
    <property type="entry name" value="NuoE-like"/>
</dbReference>
<dbReference type="GO" id="GO:0016491">
    <property type="term" value="F:oxidoreductase activity"/>
    <property type="evidence" value="ECO:0007669"/>
    <property type="project" value="InterPro"/>
</dbReference>
<comment type="similarity">
    <text evidence="1">Belongs to the complex I 24 kDa subunit family.</text>
</comment>
<comment type="caution">
    <text evidence="7">The sequence shown here is derived from an EMBL/GenBank/DDBJ whole genome shotgun (WGS) entry which is preliminary data.</text>
</comment>
<dbReference type="PIRSF" id="PIRSF000216">
    <property type="entry name" value="NADH_DH_24kDa"/>
    <property type="match status" value="1"/>
</dbReference>
<dbReference type="EMBL" id="BARU01030027">
    <property type="protein sequence ID" value="GAH73735.1"/>
    <property type="molecule type" value="Genomic_DNA"/>
</dbReference>
<dbReference type="PANTHER" id="PTHR43342:SF1">
    <property type="entry name" value="BIFURCATING [FEFE] HYDROGENASE GAMMA SUBUNIT"/>
    <property type="match status" value="1"/>
</dbReference>
<evidence type="ECO:0000313" key="7">
    <source>
        <dbReference type="EMBL" id="GAH73735.1"/>
    </source>
</evidence>
<dbReference type="AlphaFoldDB" id="X1IWV2"/>
<dbReference type="NCBIfam" id="NF005722">
    <property type="entry name" value="PRK07539.1-2"/>
    <property type="match status" value="1"/>
</dbReference>
<dbReference type="InterPro" id="IPR042128">
    <property type="entry name" value="NuoE_dom"/>
</dbReference>
<keyword evidence="2" id="KW-0001">2Fe-2S</keyword>
<dbReference type="GO" id="GO:0051537">
    <property type="term" value="F:2 iron, 2 sulfur cluster binding"/>
    <property type="evidence" value="ECO:0007669"/>
    <property type="project" value="UniProtKB-KW"/>
</dbReference>
<evidence type="ECO:0000256" key="2">
    <source>
        <dbReference type="ARBA" id="ARBA00022714"/>
    </source>
</evidence>
<dbReference type="Gene3D" id="1.10.10.1590">
    <property type="entry name" value="NADH-quinone oxidoreductase subunit E"/>
    <property type="match status" value="1"/>
</dbReference>
<evidence type="ECO:0000256" key="6">
    <source>
        <dbReference type="ARBA" id="ARBA00034078"/>
    </source>
</evidence>
<accession>X1IWV2</accession>
<protein>
    <submittedName>
        <fullName evidence="7">Uncharacterized protein</fullName>
    </submittedName>
</protein>